<evidence type="ECO:0000313" key="3">
    <source>
        <dbReference type="Proteomes" id="UP000297245"/>
    </source>
</evidence>
<sequence length="478" mass="54100">MNSEAQDVLPLITHHANRWSELQLRLPFEFYYPILALDPSRIRLPFLRTIDFSFTDNRTRETFPDNSTFDCLLAASQLQEVTLLGHHGKDLQPPILDRLLLPKTQLTSLTIQNLSSTSLWGPHFASEILLSCPVLQEANLYILSGTQRALPPPPLSRSGEGITTLPHLKELTLIMDCLTGLNYVLADLSLPNLTFLSLSHTPDLSRHYSGFPFEADSPLLSTSQSNNPNASIDPRVLFPITFLRLFNNSRFALRTLKLVNIDILTSRVLEEFLLGVNDTLEQLEVFYCQALDLKSLVEGFECGYRKEHSRYGYEDEEDEGDARTRKSYLDNKTDLPRVTVVLPRLTKLSIGASFAGISKGEGEGDADGVVNWTLQRMIERPMESQAREATDGDGMVEETETGQVALLKDVYFEFNTTALTEVKKVFLEDAMETLRLNISLDLVDEVWVYEDGEEWYDDDDDDANDEDEDDEEESDDDD</sequence>
<protein>
    <submittedName>
        <fullName evidence="2">Uncharacterized protein</fullName>
    </submittedName>
</protein>
<gene>
    <name evidence="2" type="ORF">K435DRAFT_778121</name>
</gene>
<reference evidence="2 3" key="1">
    <citation type="journal article" date="2019" name="Nat. Ecol. Evol.">
        <title>Megaphylogeny resolves global patterns of mushroom evolution.</title>
        <authorList>
            <person name="Varga T."/>
            <person name="Krizsan K."/>
            <person name="Foldi C."/>
            <person name="Dima B."/>
            <person name="Sanchez-Garcia M."/>
            <person name="Sanchez-Ramirez S."/>
            <person name="Szollosi G.J."/>
            <person name="Szarkandi J.G."/>
            <person name="Papp V."/>
            <person name="Albert L."/>
            <person name="Andreopoulos W."/>
            <person name="Angelini C."/>
            <person name="Antonin V."/>
            <person name="Barry K.W."/>
            <person name="Bougher N.L."/>
            <person name="Buchanan P."/>
            <person name="Buyck B."/>
            <person name="Bense V."/>
            <person name="Catcheside P."/>
            <person name="Chovatia M."/>
            <person name="Cooper J."/>
            <person name="Damon W."/>
            <person name="Desjardin D."/>
            <person name="Finy P."/>
            <person name="Geml J."/>
            <person name="Haridas S."/>
            <person name="Hughes K."/>
            <person name="Justo A."/>
            <person name="Karasinski D."/>
            <person name="Kautmanova I."/>
            <person name="Kiss B."/>
            <person name="Kocsube S."/>
            <person name="Kotiranta H."/>
            <person name="LaButti K.M."/>
            <person name="Lechner B.E."/>
            <person name="Liimatainen K."/>
            <person name="Lipzen A."/>
            <person name="Lukacs Z."/>
            <person name="Mihaltcheva S."/>
            <person name="Morgado L.N."/>
            <person name="Niskanen T."/>
            <person name="Noordeloos M.E."/>
            <person name="Ohm R.A."/>
            <person name="Ortiz-Santana B."/>
            <person name="Ovrebo C."/>
            <person name="Racz N."/>
            <person name="Riley R."/>
            <person name="Savchenko A."/>
            <person name="Shiryaev A."/>
            <person name="Soop K."/>
            <person name="Spirin V."/>
            <person name="Szebenyi C."/>
            <person name="Tomsovsky M."/>
            <person name="Tulloss R.E."/>
            <person name="Uehling J."/>
            <person name="Grigoriev I.V."/>
            <person name="Vagvolgyi C."/>
            <person name="Papp T."/>
            <person name="Martin F.M."/>
            <person name="Miettinen O."/>
            <person name="Hibbett D.S."/>
            <person name="Nagy L.G."/>
        </authorList>
    </citation>
    <scope>NUCLEOTIDE SEQUENCE [LARGE SCALE GENOMIC DNA]</scope>
    <source>
        <strain evidence="2 3">CBS 962.96</strain>
    </source>
</reference>
<organism evidence="2 3">
    <name type="scientific">Dendrothele bispora (strain CBS 962.96)</name>
    <dbReference type="NCBI Taxonomy" id="1314807"/>
    <lineage>
        <taxon>Eukaryota</taxon>
        <taxon>Fungi</taxon>
        <taxon>Dikarya</taxon>
        <taxon>Basidiomycota</taxon>
        <taxon>Agaricomycotina</taxon>
        <taxon>Agaricomycetes</taxon>
        <taxon>Agaricomycetidae</taxon>
        <taxon>Agaricales</taxon>
        <taxon>Agaricales incertae sedis</taxon>
        <taxon>Dendrothele</taxon>
    </lineage>
</organism>
<dbReference type="OrthoDB" id="10655171at2759"/>
<name>A0A4S8M5Q6_DENBC</name>
<feature type="region of interest" description="Disordered" evidence="1">
    <location>
        <begin position="451"/>
        <end position="478"/>
    </location>
</feature>
<keyword evidence="3" id="KW-1185">Reference proteome</keyword>
<dbReference type="Proteomes" id="UP000297245">
    <property type="component" value="Unassembled WGS sequence"/>
</dbReference>
<accession>A0A4S8M5Q6</accession>
<proteinExistence type="predicted"/>
<dbReference type="AlphaFoldDB" id="A0A4S8M5Q6"/>
<feature type="non-terminal residue" evidence="2">
    <location>
        <position position="478"/>
    </location>
</feature>
<evidence type="ECO:0000313" key="2">
    <source>
        <dbReference type="EMBL" id="THU97331.1"/>
    </source>
</evidence>
<dbReference type="EMBL" id="ML179158">
    <property type="protein sequence ID" value="THU97331.1"/>
    <property type="molecule type" value="Genomic_DNA"/>
</dbReference>
<evidence type="ECO:0000256" key="1">
    <source>
        <dbReference type="SAM" id="MobiDB-lite"/>
    </source>
</evidence>